<evidence type="ECO:0000256" key="4">
    <source>
        <dbReference type="ARBA" id="ARBA00022714"/>
    </source>
</evidence>
<dbReference type="InterPro" id="IPR039261">
    <property type="entry name" value="FNR_nucleotide-bd"/>
</dbReference>
<protein>
    <submittedName>
        <fullName evidence="11">PDR/VanB family oxidoreductase</fullName>
    </submittedName>
</protein>
<evidence type="ECO:0000256" key="3">
    <source>
        <dbReference type="ARBA" id="ARBA00022643"/>
    </source>
</evidence>
<dbReference type="PRINTS" id="PR00409">
    <property type="entry name" value="PHDIOXRDTASE"/>
</dbReference>
<keyword evidence="7" id="KW-0408">Iron</keyword>
<evidence type="ECO:0000259" key="9">
    <source>
        <dbReference type="PROSITE" id="PS51085"/>
    </source>
</evidence>
<gene>
    <name evidence="11" type="ORF">ACFOSU_15935</name>
</gene>
<dbReference type="SUPFAM" id="SSF54292">
    <property type="entry name" value="2Fe-2S ferredoxin-like"/>
    <property type="match status" value="1"/>
</dbReference>
<keyword evidence="2" id="KW-0285">Flavoprotein</keyword>
<dbReference type="Gene3D" id="3.40.50.80">
    <property type="entry name" value="Nucleotide-binding domain of ferredoxin-NADP reductase (FNR) module"/>
    <property type="match status" value="1"/>
</dbReference>
<name>A0ABV7ERH5_9GAMM</name>
<dbReference type="InterPro" id="IPR012675">
    <property type="entry name" value="Beta-grasp_dom_sf"/>
</dbReference>
<comment type="cofactor">
    <cofactor evidence="1">
        <name>FMN</name>
        <dbReference type="ChEBI" id="CHEBI:58210"/>
    </cofactor>
</comment>
<reference evidence="12" key="1">
    <citation type="journal article" date="2019" name="Int. J. Syst. Evol. Microbiol.">
        <title>The Global Catalogue of Microorganisms (GCM) 10K type strain sequencing project: providing services to taxonomists for standard genome sequencing and annotation.</title>
        <authorList>
            <consortium name="The Broad Institute Genomics Platform"/>
            <consortium name="The Broad Institute Genome Sequencing Center for Infectious Disease"/>
            <person name="Wu L."/>
            <person name="Ma J."/>
        </authorList>
    </citation>
    <scope>NUCLEOTIDE SEQUENCE [LARGE SCALE GENOMIC DNA]</scope>
    <source>
        <strain evidence="12">KCTC 52640</strain>
    </source>
</reference>
<keyword evidence="6" id="KW-0560">Oxidoreductase</keyword>
<dbReference type="SUPFAM" id="SSF52343">
    <property type="entry name" value="Ferredoxin reductase-like, C-terminal NADP-linked domain"/>
    <property type="match status" value="1"/>
</dbReference>
<feature type="domain" description="2Fe-2S ferredoxin-type" evidence="9">
    <location>
        <begin position="255"/>
        <end position="340"/>
    </location>
</feature>
<dbReference type="InterPro" id="IPR001041">
    <property type="entry name" value="2Fe-2S_ferredoxin-type"/>
</dbReference>
<dbReference type="PANTHER" id="PTHR47354:SF1">
    <property type="entry name" value="CARNITINE MONOOXYGENASE REDUCTASE SUBUNIT"/>
    <property type="match status" value="1"/>
</dbReference>
<dbReference type="EMBL" id="JBHRSS010000008">
    <property type="protein sequence ID" value="MFC3105368.1"/>
    <property type="molecule type" value="Genomic_DNA"/>
</dbReference>
<keyword evidence="3" id="KW-0288">FMN</keyword>
<evidence type="ECO:0000256" key="6">
    <source>
        <dbReference type="ARBA" id="ARBA00023002"/>
    </source>
</evidence>
<dbReference type="InterPro" id="IPR054582">
    <property type="entry name" value="DmmA-like_N"/>
</dbReference>
<dbReference type="PROSITE" id="PS51384">
    <property type="entry name" value="FAD_FR"/>
    <property type="match status" value="1"/>
</dbReference>
<dbReference type="Gene3D" id="2.40.30.10">
    <property type="entry name" value="Translation factors"/>
    <property type="match status" value="1"/>
</dbReference>
<keyword evidence="8" id="KW-0411">Iron-sulfur</keyword>
<comment type="caution">
    <text evidence="11">The sequence shown here is derived from an EMBL/GenBank/DDBJ whole genome shotgun (WGS) entry which is preliminary data.</text>
</comment>
<dbReference type="SUPFAM" id="SSF63380">
    <property type="entry name" value="Riboflavin synthase domain-like"/>
    <property type="match status" value="1"/>
</dbReference>
<dbReference type="InterPro" id="IPR017927">
    <property type="entry name" value="FAD-bd_FR_type"/>
</dbReference>
<dbReference type="Proteomes" id="UP001595462">
    <property type="component" value="Unassembled WGS sequence"/>
</dbReference>
<dbReference type="InterPro" id="IPR006058">
    <property type="entry name" value="2Fe2S_fd_BS"/>
</dbReference>
<dbReference type="PROSITE" id="PS51085">
    <property type="entry name" value="2FE2S_FER_2"/>
    <property type="match status" value="1"/>
</dbReference>
<evidence type="ECO:0000256" key="7">
    <source>
        <dbReference type="ARBA" id="ARBA00023004"/>
    </source>
</evidence>
<proteinExistence type="predicted"/>
<evidence type="ECO:0000256" key="1">
    <source>
        <dbReference type="ARBA" id="ARBA00001917"/>
    </source>
</evidence>
<dbReference type="CDD" id="cd06185">
    <property type="entry name" value="PDR_like"/>
    <property type="match status" value="1"/>
</dbReference>
<evidence type="ECO:0000313" key="12">
    <source>
        <dbReference type="Proteomes" id="UP001595462"/>
    </source>
</evidence>
<keyword evidence="12" id="KW-1185">Reference proteome</keyword>
<dbReference type="Pfam" id="PF22290">
    <property type="entry name" value="DmmA-like_N"/>
    <property type="match status" value="1"/>
</dbReference>
<organism evidence="11 12">
    <name type="scientific">Salinisphaera aquimarina</name>
    <dbReference type="NCBI Taxonomy" id="2094031"/>
    <lineage>
        <taxon>Bacteria</taxon>
        <taxon>Pseudomonadati</taxon>
        <taxon>Pseudomonadota</taxon>
        <taxon>Gammaproteobacteria</taxon>
        <taxon>Salinisphaerales</taxon>
        <taxon>Salinisphaeraceae</taxon>
        <taxon>Salinisphaera</taxon>
    </lineage>
</organism>
<accession>A0ABV7ERH5</accession>
<evidence type="ECO:0000313" key="11">
    <source>
        <dbReference type="EMBL" id="MFC3105368.1"/>
    </source>
</evidence>
<dbReference type="InterPro" id="IPR036010">
    <property type="entry name" value="2Fe-2S_ferredoxin-like_sf"/>
</dbReference>
<dbReference type="InterPro" id="IPR050415">
    <property type="entry name" value="MRET"/>
</dbReference>
<evidence type="ECO:0000256" key="5">
    <source>
        <dbReference type="ARBA" id="ARBA00022723"/>
    </source>
</evidence>
<evidence type="ECO:0000259" key="10">
    <source>
        <dbReference type="PROSITE" id="PS51384"/>
    </source>
</evidence>
<keyword evidence="5" id="KW-0479">Metal-binding</keyword>
<dbReference type="PROSITE" id="PS00197">
    <property type="entry name" value="2FE2S_FER_1"/>
    <property type="match status" value="1"/>
</dbReference>
<dbReference type="PANTHER" id="PTHR47354">
    <property type="entry name" value="NADH OXIDOREDUCTASE HCR"/>
    <property type="match status" value="1"/>
</dbReference>
<dbReference type="Pfam" id="PF00111">
    <property type="entry name" value="Fer2"/>
    <property type="match status" value="1"/>
</dbReference>
<dbReference type="RefSeq" id="WP_380690924.1">
    <property type="nucleotide sequence ID" value="NZ_JBHRSS010000008.1"/>
</dbReference>
<dbReference type="InterPro" id="IPR017938">
    <property type="entry name" value="Riboflavin_synthase-like_b-brl"/>
</dbReference>
<sequence length="340" mass="37334">MAAVMSTDQRREDLEILAKKKFNVRIQSISYLAEDILAFEFVDPDGANLLPFTAGAHIDVHLPSGAIRQYSLCNDPTETHRYVVAVLREVKSRGGSAALHDEVRPGTELTISQPRNHFALSKSASRHVLLAGGIGVTPMMSMVAELTRRGEPFHLYYCTRSPIRTAFLPQVMTLVEKGMATVAHDNGNPENGLVLDEVLTHYTPGNQLYYCGPAGFLDAVEAAAAHWPDEAKHCERFAVAPTDLNAAEPEAQTGFDIKLASTGETYHVEPGRTIVDVLFDNGVDIDVSCEEGYCGTCMTRYLAGHPEHRDTVLDAEDRQEFVMVCCARSKSESEPLVLDI</sequence>
<keyword evidence="4" id="KW-0001">2Fe-2S</keyword>
<feature type="domain" description="FAD-binding FR-type" evidence="10">
    <location>
        <begin position="19"/>
        <end position="121"/>
    </location>
</feature>
<evidence type="ECO:0000256" key="8">
    <source>
        <dbReference type="ARBA" id="ARBA00023014"/>
    </source>
</evidence>
<dbReference type="Gene3D" id="3.10.20.30">
    <property type="match status" value="1"/>
</dbReference>
<evidence type="ECO:0000256" key="2">
    <source>
        <dbReference type="ARBA" id="ARBA00022630"/>
    </source>
</evidence>
<dbReference type="CDD" id="cd00207">
    <property type="entry name" value="fer2"/>
    <property type="match status" value="1"/>
</dbReference>